<dbReference type="Pfam" id="PF18372">
    <property type="entry name" value="I-EGF_1"/>
    <property type="match status" value="1"/>
</dbReference>
<dbReference type="GO" id="GO:0007229">
    <property type="term" value="P:integrin-mediated signaling pathway"/>
    <property type="evidence" value="ECO:0007669"/>
    <property type="project" value="UniProtKB-KW"/>
</dbReference>
<dbReference type="InterPro" id="IPR002369">
    <property type="entry name" value="Integrin_bsu_VWA"/>
</dbReference>
<gene>
    <name evidence="18" type="ORF">CUNI_LOCUS17904</name>
</gene>
<dbReference type="FunFam" id="2.10.25.10:FF:000036">
    <property type="entry name" value="Integrin beta"/>
    <property type="match status" value="1"/>
</dbReference>
<keyword evidence="4" id="KW-0245">EGF-like domain</keyword>
<evidence type="ECO:0000256" key="4">
    <source>
        <dbReference type="ARBA" id="ARBA00022536"/>
    </source>
</evidence>
<dbReference type="Pfam" id="PF00362">
    <property type="entry name" value="Integrin_beta"/>
    <property type="match status" value="1"/>
</dbReference>
<name>A0A8S3ZZW8_9EUPU</name>
<dbReference type="Gene3D" id="3.30.1680.10">
    <property type="entry name" value="ligand-binding face of the semaphorins, domain 2"/>
    <property type="match status" value="1"/>
</dbReference>
<feature type="domain" description="Integrin beta subunit VWA" evidence="17">
    <location>
        <begin position="23"/>
        <end position="450"/>
    </location>
</feature>
<organism evidence="18 19">
    <name type="scientific">Candidula unifasciata</name>
    <dbReference type="NCBI Taxonomy" id="100452"/>
    <lineage>
        <taxon>Eukaryota</taxon>
        <taxon>Metazoa</taxon>
        <taxon>Spiralia</taxon>
        <taxon>Lophotrochozoa</taxon>
        <taxon>Mollusca</taxon>
        <taxon>Gastropoda</taxon>
        <taxon>Heterobranchia</taxon>
        <taxon>Euthyneura</taxon>
        <taxon>Panpulmonata</taxon>
        <taxon>Eupulmonata</taxon>
        <taxon>Stylommatophora</taxon>
        <taxon>Helicina</taxon>
        <taxon>Helicoidea</taxon>
        <taxon>Geomitridae</taxon>
        <taxon>Candidula</taxon>
    </lineage>
</organism>
<dbReference type="InterPro" id="IPR032695">
    <property type="entry name" value="Integrin_dom_sf"/>
</dbReference>
<keyword evidence="11" id="KW-0472">Membrane</keyword>
<evidence type="ECO:0000256" key="9">
    <source>
        <dbReference type="ARBA" id="ARBA00022989"/>
    </source>
</evidence>
<dbReference type="InterPro" id="IPR013111">
    <property type="entry name" value="EGF_extracell"/>
</dbReference>
<evidence type="ECO:0000259" key="17">
    <source>
        <dbReference type="SMART" id="SM00187"/>
    </source>
</evidence>
<evidence type="ECO:0000256" key="6">
    <source>
        <dbReference type="ARBA" id="ARBA00022729"/>
    </source>
</evidence>
<dbReference type="Gene3D" id="3.40.50.410">
    <property type="entry name" value="von Willebrand factor, type A domain"/>
    <property type="match status" value="1"/>
</dbReference>
<dbReference type="GO" id="GO:0005178">
    <property type="term" value="F:integrin binding"/>
    <property type="evidence" value="ECO:0007669"/>
    <property type="project" value="TreeGrafter"/>
</dbReference>
<dbReference type="SMART" id="SM00187">
    <property type="entry name" value="INB"/>
    <property type="match status" value="1"/>
</dbReference>
<dbReference type="InterPro" id="IPR015812">
    <property type="entry name" value="Integrin_bsu"/>
</dbReference>
<keyword evidence="9" id="KW-1133">Transmembrane helix</keyword>
<keyword evidence="19" id="KW-1185">Reference proteome</keyword>
<evidence type="ECO:0000256" key="7">
    <source>
        <dbReference type="ARBA" id="ARBA00022737"/>
    </source>
</evidence>
<dbReference type="Gene3D" id="2.60.40.1510">
    <property type="entry name" value="ntegrin, alpha v. Chain A, domain 3"/>
    <property type="match status" value="1"/>
</dbReference>
<dbReference type="SUPFAM" id="SSF103575">
    <property type="entry name" value="Plexin repeat"/>
    <property type="match status" value="1"/>
</dbReference>
<evidence type="ECO:0000256" key="13">
    <source>
        <dbReference type="ARBA" id="ARBA00023180"/>
    </source>
</evidence>
<evidence type="ECO:0000256" key="8">
    <source>
        <dbReference type="ARBA" id="ARBA00022889"/>
    </source>
</evidence>
<keyword evidence="7" id="KW-0677">Repeat</keyword>
<reference evidence="18" key="1">
    <citation type="submission" date="2021-04" db="EMBL/GenBank/DDBJ databases">
        <authorList>
            <consortium name="Molecular Ecology Group"/>
        </authorList>
    </citation>
    <scope>NUCLEOTIDE SEQUENCE</scope>
</reference>
<evidence type="ECO:0000256" key="15">
    <source>
        <dbReference type="SAM" id="SignalP"/>
    </source>
</evidence>
<keyword evidence="13" id="KW-0325">Glycoprotein</keyword>
<evidence type="ECO:0000313" key="19">
    <source>
        <dbReference type="Proteomes" id="UP000678393"/>
    </source>
</evidence>
<feature type="domain" description="EGF-like" evidence="16">
    <location>
        <begin position="582"/>
        <end position="614"/>
    </location>
</feature>
<dbReference type="SMART" id="SM00181">
    <property type="entry name" value="EGF"/>
    <property type="match status" value="5"/>
</dbReference>
<proteinExistence type="inferred from homology"/>
<keyword evidence="6 15" id="KW-0732">Signal</keyword>
<accession>A0A8S3ZZW8</accession>
<protein>
    <recommendedName>
        <fullName evidence="14">Integrin beta</fullName>
    </recommendedName>
</protein>
<dbReference type="AlphaFoldDB" id="A0A8S3ZZW8"/>
<dbReference type="Proteomes" id="UP000678393">
    <property type="component" value="Unassembled WGS sequence"/>
</dbReference>
<dbReference type="PANTHER" id="PTHR10082:SF60">
    <property type="entry name" value="INTEGRIN BETA-PS"/>
    <property type="match status" value="1"/>
</dbReference>
<comment type="subcellular location">
    <subcellularLocation>
        <location evidence="1 14">Cell membrane</location>
        <topology evidence="1 14">Single-pass type I membrane protein</topology>
    </subcellularLocation>
</comment>
<dbReference type="EMBL" id="CAJHNH020005290">
    <property type="protein sequence ID" value="CAG5132346.1"/>
    <property type="molecule type" value="Genomic_DNA"/>
</dbReference>
<keyword evidence="10 14" id="KW-0401">Integrin</keyword>
<evidence type="ECO:0000256" key="10">
    <source>
        <dbReference type="ARBA" id="ARBA00023037"/>
    </source>
</evidence>
<evidence type="ECO:0000259" key="16">
    <source>
        <dbReference type="SMART" id="SM00181"/>
    </source>
</evidence>
<dbReference type="GO" id="GO:0098609">
    <property type="term" value="P:cell-cell adhesion"/>
    <property type="evidence" value="ECO:0007669"/>
    <property type="project" value="TreeGrafter"/>
</dbReference>
<feature type="chain" id="PRO_5035895008" description="Integrin beta" evidence="15">
    <location>
        <begin position="20"/>
        <end position="698"/>
    </location>
</feature>
<dbReference type="InterPro" id="IPR057243">
    <property type="entry name" value="Integrin_I-EGF_CS"/>
</dbReference>
<dbReference type="SUPFAM" id="SSF53300">
    <property type="entry name" value="vWA-like"/>
    <property type="match status" value="1"/>
</dbReference>
<dbReference type="InterPro" id="IPR040622">
    <property type="entry name" value="EGF_integrin_1"/>
</dbReference>
<dbReference type="PANTHER" id="PTHR10082">
    <property type="entry name" value="INTEGRIN BETA SUBUNIT"/>
    <property type="match status" value="1"/>
</dbReference>
<dbReference type="PRINTS" id="PR01186">
    <property type="entry name" value="INTEGRINB"/>
</dbReference>
<dbReference type="SUPFAM" id="SSF69687">
    <property type="entry name" value="Integrin beta tail domain"/>
    <property type="match status" value="1"/>
</dbReference>
<keyword evidence="12" id="KW-1015">Disulfide bond</keyword>
<feature type="domain" description="EGF-like" evidence="16">
    <location>
        <begin position="18"/>
        <end position="48"/>
    </location>
</feature>
<evidence type="ECO:0000256" key="12">
    <source>
        <dbReference type="ARBA" id="ARBA00023157"/>
    </source>
</evidence>
<feature type="signal peptide" evidence="15">
    <location>
        <begin position="1"/>
        <end position="19"/>
    </location>
</feature>
<evidence type="ECO:0000256" key="11">
    <source>
        <dbReference type="ARBA" id="ARBA00023136"/>
    </source>
</evidence>
<dbReference type="SUPFAM" id="SSF69179">
    <property type="entry name" value="Integrin domains"/>
    <property type="match status" value="1"/>
</dbReference>
<feature type="domain" description="EGF-like" evidence="16">
    <location>
        <begin position="451"/>
        <end position="490"/>
    </location>
</feature>
<keyword evidence="5 14" id="KW-0812">Transmembrane</keyword>
<comment type="similarity">
    <text evidence="2 14">Belongs to the integrin beta chain family.</text>
</comment>
<feature type="non-terminal residue" evidence="18">
    <location>
        <position position="1"/>
    </location>
</feature>
<comment type="caution">
    <text evidence="18">The sequence shown here is derived from an EMBL/GenBank/DDBJ whole genome shotgun (WGS) entry which is preliminary data.</text>
</comment>
<dbReference type="FunFam" id="3.40.50.410:FF:000002">
    <property type="entry name" value="Integrin beta"/>
    <property type="match status" value="1"/>
</dbReference>
<dbReference type="PROSITE" id="PS00243">
    <property type="entry name" value="I_EGF_1"/>
    <property type="match status" value="2"/>
</dbReference>
<dbReference type="GO" id="GO:0016477">
    <property type="term" value="P:cell migration"/>
    <property type="evidence" value="ECO:0007669"/>
    <property type="project" value="TreeGrafter"/>
</dbReference>
<dbReference type="GO" id="GO:0009986">
    <property type="term" value="C:cell surface"/>
    <property type="evidence" value="ECO:0007669"/>
    <property type="project" value="TreeGrafter"/>
</dbReference>
<dbReference type="InterPro" id="IPR036349">
    <property type="entry name" value="Integrin_bsu_tail_dom_sf"/>
</dbReference>
<dbReference type="GO" id="GO:0005925">
    <property type="term" value="C:focal adhesion"/>
    <property type="evidence" value="ECO:0007669"/>
    <property type="project" value="TreeGrafter"/>
</dbReference>
<evidence type="ECO:0000256" key="2">
    <source>
        <dbReference type="ARBA" id="ARBA00007449"/>
    </source>
</evidence>
<dbReference type="GO" id="GO:0008305">
    <property type="term" value="C:integrin complex"/>
    <property type="evidence" value="ECO:0007669"/>
    <property type="project" value="TreeGrafter"/>
</dbReference>
<keyword evidence="8 14" id="KW-0130">Cell adhesion</keyword>
<evidence type="ECO:0000256" key="5">
    <source>
        <dbReference type="ARBA" id="ARBA00022692"/>
    </source>
</evidence>
<evidence type="ECO:0000256" key="14">
    <source>
        <dbReference type="RuleBase" id="RU000633"/>
    </source>
</evidence>
<sequence length="698" mass="76930">MDVIISGLVHLGFFLEAQCVGTTCDECISSSYSCAWCTQKTFTGPRCQPRGALVASECETRYIENPESQQRVDEHVRDGNGLNLNAVQIQPQRVRITTRSRKDYKFTMTFRAANNFPVDLYFLFDNSYSMANHIKDLAKLANDIGKSIGDISSNYLMGYGVFQDKVILPFTDTSPPRLANPCFDKSAVDPVICAPPFEFRHLLNMTKSIASFKEQVDKTEVTGNIDYPEGSLDAILQAITCKSEIGWRSVSRKLLIFASNDRFHLAGDGRLAGIVNPNDGHCHLDGAGKYAKELEQDYPSVSQLADITEKNEVHIIFAVTSNQLQLFKLLTDRIPQSKVELLSSPNDTSNKNIKDIIEKKYREMISEVEMVHTKVKGVDVQIKATSEECQLRGTNKCKGLEIGTEIKFDVEVKVTECPSNPEERIKEVVIYPESLKNDKLVIDIEMLCECPCSEDQKTWDTSSNVCTAGNGTLKCGVCECHKDRFGSLCECDATDLDGPNSGCIKPGENSTLLCSGTGKCECGVCTCDEGYSGPFCECNDRACGIFQREICGGANGRCVCGQCVCEPDFTGDACECPTSNSNCIYDEKVCNNAGTCECGKCKCKGEGYIGQFCENCFFCGNSLCEVPTYRRCAQCAWSSQNVDDCRQDCPEINLVDTITSDEGPNVCSIIQDDGCSLYFQITRSSNGTDVVINVQKTT</sequence>
<keyword evidence="3" id="KW-1003">Cell membrane</keyword>
<dbReference type="GO" id="GO:0007160">
    <property type="term" value="P:cell-matrix adhesion"/>
    <property type="evidence" value="ECO:0007669"/>
    <property type="project" value="TreeGrafter"/>
</dbReference>
<dbReference type="InterPro" id="IPR036465">
    <property type="entry name" value="vWFA_dom_sf"/>
</dbReference>
<feature type="domain" description="EGF-like" evidence="16">
    <location>
        <begin position="502"/>
        <end position="537"/>
    </location>
</feature>
<evidence type="ECO:0000256" key="1">
    <source>
        <dbReference type="ARBA" id="ARBA00004251"/>
    </source>
</evidence>
<dbReference type="Pfam" id="PF07974">
    <property type="entry name" value="EGF_2"/>
    <property type="match status" value="1"/>
</dbReference>
<evidence type="ECO:0000256" key="3">
    <source>
        <dbReference type="ARBA" id="ARBA00022475"/>
    </source>
</evidence>
<evidence type="ECO:0000313" key="18">
    <source>
        <dbReference type="EMBL" id="CAG5132346.1"/>
    </source>
</evidence>
<dbReference type="Gene3D" id="2.10.25.10">
    <property type="entry name" value="Laminin"/>
    <property type="match status" value="3"/>
</dbReference>
<feature type="domain" description="EGF-like" evidence="16">
    <location>
        <begin position="542"/>
        <end position="575"/>
    </location>
</feature>
<dbReference type="PROSITE" id="PS52047">
    <property type="entry name" value="I_EGF_2"/>
    <property type="match status" value="3"/>
</dbReference>
<dbReference type="OrthoDB" id="410592at2759"/>
<dbReference type="GO" id="GO:0033627">
    <property type="term" value="P:cell adhesion mediated by integrin"/>
    <property type="evidence" value="ECO:0007669"/>
    <property type="project" value="TreeGrafter"/>
</dbReference>
<dbReference type="InterPro" id="IPR000742">
    <property type="entry name" value="EGF"/>
</dbReference>